<feature type="transmembrane region" description="Helical" evidence="4">
    <location>
        <begin position="84"/>
        <end position="102"/>
    </location>
</feature>
<feature type="transmembrane region" description="Helical" evidence="4">
    <location>
        <begin position="138"/>
        <end position="160"/>
    </location>
</feature>
<dbReference type="Gene3D" id="1.20.1250.20">
    <property type="entry name" value="MFS general substrate transporter like domains"/>
    <property type="match status" value="2"/>
</dbReference>
<dbReference type="EMBL" id="KQ964289">
    <property type="protein sequence ID" value="KXJ85230.1"/>
    <property type="molecule type" value="Genomic_DNA"/>
</dbReference>
<feature type="transmembrane region" description="Helical" evidence="4">
    <location>
        <begin position="114"/>
        <end position="132"/>
    </location>
</feature>
<feature type="transmembrane region" description="Helical" evidence="4">
    <location>
        <begin position="172"/>
        <end position="191"/>
    </location>
</feature>
<evidence type="ECO:0000313" key="5">
    <source>
        <dbReference type="EMBL" id="KXJ85230.1"/>
    </source>
</evidence>
<keyword evidence="6" id="KW-1185">Reference proteome</keyword>
<sequence length="425" mass="44955">MSTLGAAAEADVLPSANNDEPPTKSSHGPPQYDTGPPPDGGLTAWSQVLAAHLGGAITWGYTVGFSVFQLYYRETALPGLPASAISWIGSIQLLLAWTLSMFSGRLADMGYVRHLYLAGGLLVVLGMMLTSICTQYWHFLLCQGVLNGVGSGLLFLPAAANVGTYFQRNRSLAMAIGSAGTSVGAVMYPAIVQYLTPKIGFGWSVRVCGFVSLAFNACGLAVLRQRNLYKTPRPVLDLGAFRSTTFSAYCVAVFLVHFCLFPIMFYINSFAREIIHISSIEAINFVLIANGVAVFARPVVGVVADRLLGAHNTYVCTGLGFSALVYGWIGVRTRGDMYAFAVVLGIVNGGSQGIFPGATSSLISHESGGDLSKMGTWMGMVFAICGVASLAGPPTMGAIIAASGGSYLWAQVFYGSLLLLRPPHE</sequence>
<keyword evidence="4" id="KW-0812">Transmembrane</keyword>
<dbReference type="InParanoid" id="A0A136IJV0"/>
<feature type="compositionally biased region" description="Polar residues" evidence="3">
    <location>
        <begin position="15"/>
        <end position="28"/>
    </location>
</feature>
<keyword evidence="4" id="KW-1133">Transmembrane helix</keyword>
<dbReference type="GO" id="GO:0016020">
    <property type="term" value="C:membrane"/>
    <property type="evidence" value="ECO:0007669"/>
    <property type="project" value="UniProtKB-SubCell"/>
</dbReference>
<evidence type="ECO:0000256" key="1">
    <source>
        <dbReference type="ARBA" id="ARBA00004141"/>
    </source>
</evidence>
<dbReference type="GO" id="GO:0022857">
    <property type="term" value="F:transmembrane transporter activity"/>
    <property type="evidence" value="ECO:0007669"/>
    <property type="project" value="InterPro"/>
</dbReference>
<dbReference type="Pfam" id="PF07690">
    <property type="entry name" value="MFS_1"/>
    <property type="match status" value="1"/>
</dbReference>
<protein>
    <submittedName>
        <fullName evidence="5">Major facilitator superfamily domain-containing protein</fullName>
    </submittedName>
</protein>
<dbReference type="PANTHER" id="PTHR11360:SF130">
    <property type="entry name" value="MAJOR FACILITATOR SUPERFAMILY (MFS) PROFILE DOMAIN-CONTAINING PROTEIN-RELATED"/>
    <property type="match status" value="1"/>
</dbReference>
<feature type="transmembrane region" description="Helical" evidence="4">
    <location>
        <begin position="337"/>
        <end position="363"/>
    </location>
</feature>
<accession>A0A136IJV0</accession>
<dbReference type="AlphaFoldDB" id="A0A136IJV0"/>
<feature type="transmembrane region" description="Helical" evidence="4">
    <location>
        <begin position="244"/>
        <end position="268"/>
    </location>
</feature>
<feature type="transmembrane region" description="Helical" evidence="4">
    <location>
        <begin position="49"/>
        <end position="72"/>
    </location>
</feature>
<evidence type="ECO:0000256" key="4">
    <source>
        <dbReference type="SAM" id="Phobius"/>
    </source>
</evidence>
<dbReference type="Proteomes" id="UP000070501">
    <property type="component" value="Unassembled WGS sequence"/>
</dbReference>
<feature type="region of interest" description="Disordered" evidence="3">
    <location>
        <begin position="1"/>
        <end position="37"/>
    </location>
</feature>
<evidence type="ECO:0000313" key="6">
    <source>
        <dbReference type="Proteomes" id="UP000070501"/>
    </source>
</evidence>
<evidence type="ECO:0000256" key="3">
    <source>
        <dbReference type="SAM" id="MobiDB-lite"/>
    </source>
</evidence>
<dbReference type="InterPro" id="IPR036259">
    <property type="entry name" value="MFS_trans_sf"/>
</dbReference>
<feature type="transmembrane region" description="Helical" evidence="4">
    <location>
        <begin position="375"/>
        <end position="392"/>
    </location>
</feature>
<proteinExistence type="inferred from homology"/>
<keyword evidence="4" id="KW-0472">Membrane</keyword>
<dbReference type="InterPro" id="IPR050327">
    <property type="entry name" value="Proton-linked_MCT"/>
</dbReference>
<feature type="transmembrane region" description="Helical" evidence="4">
    <location>
        <begin position="308"/>
        <end position="331"/>
    </location>
</feature>
<gene>
    <name evidence="5" type="ORF">Micbo1qcDRAFT_186720</name>
</gene>
<feature type="transmembrane region" description="Helical" evidence="4">
    <location>
        <begin position="274"/>
        <end position="296"/>
    </location>
</feature>
<dbReference type="InterPro" id="IPR011701">
    <property type="entry name" value="MFS"/>
</dbReference>
<feature type="transmembrane region" description="Helical" evidence="4">
    <location>
        <begin position="203"/>
        <end position="223"/>
    </location>
</feature>
<comment type="similarity">
    <text evidence="2">Belongs to the major facilitator superfamily. Monocarboxylate porter (TC 2.A.1.13) family.</text>
</comment>
<dbReference type="OrthoDB" id="2213137at2759"/>
<name>A0A136IJV0_9PEZI</name>
<feature type="transmembrane region" description="Helical" evidence="4">
    <location>
        <begin position="398"/>
        <end position="420"/>
    </location>
</feature>
<dbReference type="SUPFAM" id="SSF103473">
    <property type="entry name" value="MFS general substrate transporter"/>
    <property type="match status" value="1"/>
</dbReference>
<evidence type="ECO:0000256" key="2">
    <source>
        <dbReference type="ARBA" id="ARBA00006727"/>
    </source>
</evidence>
<reference evidence="6" key="1">
    <citation type="submission" date="2016-02" db="EMBL/GenBank/DDBJ databases">
        <title>Draft genome sequence of Microdochium bolleyi, a fungal endophyte of beachgrass.</title>
        <authorList>
            <consortium name="DOE Joint Genome Institute"/>
            <person name="David A.S."/>
            <person name="May G."/>
            <person name="Haridas S."/>
            <person name="Lim J."/>
            <person name="Wang M."/>
            <person name="Labutti K."/>
            <person name="Lipzen A."/>
            <person name="Barry K."/>
            <person name="Grigoriev I.V."/>
        </authorList>
    </citation>
    <scope>NUCLEOTIDE SEQUENCE [LARGE SCALE GENOMIC DNA]</scope>
    <source>
        <strain evidence="6">J235TASD1</strain>
    </source>
</reference>
<dbReference type="PANTHER" id="PTHR11360">
    <property type="entry name" value="MONOCARBOXYLATE TRANSPORTER"/>
    <property type="match status" value="1"/>
</dbReference>
<organism evidence="5 6">
    <name type="scientific">Microdochium bolleyi</name>
    <dbReference type="NCBI Taxonomy" id="196109"/>
    <lineage>
        <taxon>Eukaryota</taxon>
        <taxon>Fungi</taxon>
        <taxon>Dikarya</taxon>
        <taxon>Ascomycota</taxon>
        <taxon>Pezizomycotina</taxon>
        <taxon>Sordariomycetes</taxon>
        <taxon>Xylariomycetidae</taxon>
        <taxon>Xylariales</taxon>
        <taxon>Microdochiaceae</taxon>
        <taxon>Microdochium</taxon>
    </lineage>
</organism>
<comment type="subcellular location">
    <subcellularLocation>
        <location evidence="1">Membrane</location>
        <topology evidence="1">Multi-pass membrane protein</topology>
    </subcellularLocation>
</comment>